<evidence type="ECO:0000313" key="1">
    <source>
        <dbReference type="EMBL" id="CRL03298.1"/>
    </source>
</evidence>
<keyword evidence="2" id="KW-1185">Reference proteome</keyword>
<proteinExistence type="predicted"/>
<reference evidence="1 2" key="1">
    <citation type="submission" date="2015-04" db="EMBL/GenBank/DDBJ databases">
        <authorList>
            <person name="Syromyatnikov M.Y."/>
            <person name="Popov V.N."/>
        </authorList>
    </citation>
    <scope>NUCLEOTIDE SEQUENCE [LARGE SCALE GENOMIC DNA]</scope>
</reference>
<accession>A0A1J1IUC1</accession>
<evidence type="ECO:0000313" key="2">
    <source>
        <dbReference type="Proteomes" id="UP000183832"/>
    </source>
</evidence>
<name>A0A1J1IUC1_9DIPT</name>
<dbReference type="AlphaFoldDB" id="A0A1J1IUC1"/>
<dbReference type="Proteomes" id="UP000183832">
    <property type="component" value="Unassembled WGS sequence"/>
</dbReference>
<dbReference type="EMBL" id="CVRI01000059">
    <property type="protein sequence ID" value="CRL03298.1"/>
    <property type="molecule type" value="Genomic_DNA"/>
</dbReference>
<organism evidence="1 2">
    <name type="scientific">Clunio marinus</name>
    <dbReference type="NCBI Taxonomy" id="568069"/>
    <lineage>
        <taxon>Eukaryota</taxon>
        <taxon>Metazoa</taxon>
        <taxon>Ecdysozoa</taxon>
        <taxon>Arthropoda</taxon>
        <taxon>Hexapoda</taxon>
        <taxon>Insecta</taxon>
        <taxon>Pterygota</taxon>
        <taxon>Neoptera</taxon>
        <taxon>Endopterygota</taxon>
        <taxon>Diptera</taxon>
        <taxon>Nematocera</taxon>
        <taxon>Chironomoidea</taxon>
        <taxon>Chironomidae</taxon>
        <taxon>Clunio</taxon>
    </lineage>
</organism>
<sequence length="72" mass="8703">MNNDDQERLKRQREIRLGIIIYSSVKKAKLVKRKPNNRKKRNFVRLYVISTLLYEVEKWVNVCVMYGSMVRS</sequence>
<gene>
    <name evidence="1" type="ORF">CLUMA_CG016613</name>
</gene>
<protein>
    <submittedName>
        <fullName evidence="1">CLUMA_CG016613, isoform A</fullName>
    </submittedName>
</protein>